<dbReference type="PANTHER" id="PTHR47926">
    <property type="entry name" value="PENTATRICOPEPTIDE REPEAT-CONTAINING PROTEIN"/>
    <property type="match status" value="1"/>
</dbReference>
<dbReference type="FunFam" id="1.25.40.10:FF:000941">
    <property type="entry name" value="Pentatricopeptide repeat-containing protein At5g15300"/>
    <property type="match status" value="1"/>
</dbReference>
<reference evidence="4" key="1">
    <citation type="journal article" date="2014" name="Science">
        <title>The coffee genome provides insight into the convergent evolution of caffeine biosynthesis.</title>
        <authorList>
            <person name="Denoeud F."/>
            <person name="Carretero-Paulet L."/>
            <person name="Dereeper A."/>
            <person name="Droc G."/>
            <person name="Guyot R."/>
            <person name="Pietrella M."/>
            <person name="Zheng C."/>
            <person name="Alberti A."/>
            <person name="Anthony F."/>
            <person name="Aprea G."/>
            <person name="Aury J.M."/>
            <person name="Bento P."/>
            <person name="Bernard M."/>
            <person name="Bocs S."/>
            <person name="Campa C."/>
            <person name="Cenci A."/>
            <person name="Combes M.C."/>
            <person name="Crouzillat D."/>
            <person name="Da Silva C."/>
            <person name="Daddiego L."/>
            <person name="De Bellis F."/>
            <person name="Dussert S."/>
            <person name="Garsmeur O."/>
            <person name="Gayraud T."/>
            <person name="Guignon V."/>
            <person name="Jahn K."/>
            <person name="Jamilloux V."/>
            <person name="Joet T."/>
            <person name="Labadie K."/>
            <person name="Lan T."/>
            <person name="Leclercq J."/>
            <person name="Lepelley M."/>
            <person name="Leroy T."/>
            <person name="Li L.T."/>
            <person name="Librado P."/>
            <person name="Lopez L."/>
            <person name="Munoz A."/>
            <person name="Noel B."/>
            <person name="Pallavicini A."/>
            <person name="Perrotta G."/>
            <person name="Poncet V."/>
            <person name="Pot D."/>
            <person name="Priyono X."/>
            <person name="Rigoreau M."/>
            <person name="Rouard M."/>
            <person name="Rozas J."/>
            <person name="Tranchant-Dubreuil C."/>
            <person name="VanBuren R."/>
            <person name="Zhang Q."/>
            <person name="Andrade A.C."/>
            <person name="Argout X."/>
            <person name="Bertrand B."/>
            <person name="de Kochko A."/>
            <person name="Graziosi G."/>
            <person name="Henry R.J."/>
            <person name="Jayarama X."/>
            <person name="Ming R."/>
            <person name="Nagai C."/>
            <person name="Rounsley S."/>
            <person name="Sankoff D."/>
            <person name="Giuliano G."/>
            <person name="Albert V.A."/>
            <person name="Wincker P."/>
            <person name="Lashermes P."/>
        </authorList>
    </citation>
    <scope>NUCLEOTIDE SEQUENCE [LARGE SCALE GENOMIC DNA]</scope>
    <source>
        <strain evidence="4">cv. DH200-94</strain>
    </source>
</reference>
<feature type="repeat" description="PPR" evidence="2">
    <location>
        <begin position="77"/>
        <end position="111"/>
    </location>
</feature>
<dbReference type="PANTHER" id="PTHR47926:SF391">
    <property type="entry name" value="TETRATRICOPEPTIDE-LIKE HELICAL DOMAIN SUPERFAMILY"/>
    <property type="match status" value="1"/>
</dbReference>
<dbReference type="InterPro" id="IPR046848">
    <property type="entry name" value="E_motif"/>
</dbReference>
<feature type="repeat" description="PPR" evidence="2">
    <location>
        <begin position="240"/>
        <end position="274"/>
    </location>
</feature>
<dbReference type="Pfam" id="PF01535">
    <property type="entry name" value="PPR"/>
    <property type="match status" value="3"/>
</dbReference>
<evidence type="ECO:0000313" key="3">
    <source>
        <dbReference type="EMBL" id="CDP13054.1"/>
    </source>
</evidence>
<dbReference type="PhylomeDB" id="A0A068UXR6"/>
<dbReference type="InterPro" id="IPR011990">
    <property type="entry name" value="TPR-like_helical_dom_sf"/>
</dbReference>
<organism evidence="3 4">
    <name type="scientific">Coffea canephora</name>
    <name type="common">Robusta coffee</name>
    <dbReference type="NCBI Taxonomy" id="49390"/>
    <lineage>
        <taxon>Eukaryota</taxon>
        <taxon>Viridiplantae</taxon>
        <taxon>Streptophyta</taxon>
        <taxon>Embryophyta</taxon>
        <taxon>Tracheophyta</taxon>
        <taxon>Spermatophyta</taxon>
        <taxon>Magnoliopsida</taxon>
        <taxon>eudicotyledons</taxon>
        <taxon>Gunneridae</taxon>
        <taxon>Pentapetalae</taxon>
        <taxon>asterids</taxon>
        <taxon>lamiids</taxon>
        <taxon>Gentianales</taxon>
        <taxon>Rubiaceae</taxon>
        <taxon>Ixoroideae</taxon>
        <taxon>Gardenieae complex</taxon>
        <taxon>Bertiereae - Coffeeae clade</taxon>
        <taxon>Coffeeae</taxon>
        <taxon>Coffea</taxon>
    </lineage>
</organism>
<dbReference type="OrthoDB" id="185373at2759"/>
<evidence type="ECO:0000256" key="1">
    <source>
        <dbReference type="ARBA" id="ARBA00022737"/>
    </source>
</evidence>
<evidence type="ECO:0008006" key="5">
    <source>
        <dbReference type="Google" id="ProtNLM"/>
    </source>
</evidence>
<dbReference type="EMBL" id="HG739156">
    <property type="protein sequence ID" value="CDP13054.1"/>
    <property type="molecule type" value="Genomic_DNA"/>
</dbReference>
<accession>A0A068UXR6</accession>
<protein>
    <recommendedName>
        <fullName evidence="5">Pentacotripeptide-repeat region of PRORP domain-containing protein</fullName>
    </recommendedName>
</protein>
<dbReference type="Pfam" id="PF20431">
    <property type="entry name" value="E_motif"/>
    <property type="match status" value="1"/>
</dbReference>
<sequence>MIRKATANKSCKRHQRSNLWRNCTNFRTLKQIHALMVVNGFNSNSHALRELIYASAIALPSAIHYAHQLFAEISEPDIFMWNTLLRGSAQSSKPSVTMPLYAQMERHYVRPDCYTFQFVLKACTRLSWVNSGKVVHGKIVKHGFEWNKFTRNTLIYFHANCGEIRIARALFDDMAKRDVVASSAMTAGYARRGELSMARRLFDEMPEKDLVSWNVMITGYVKQGEMESARELFDMVPKRDVVTWNAMISGYVLRAEYQQAFELQREMRSAGEYPDEVTMLSLLSACAESGALDVGEKLHSSILDMDEGEMSIMLGNALIDMYAKCGSIEKAFQVFHGMKEKDVTSWNSILGGLAFHGDPEECINLFEKMRRTKFAPNEITFTGVLVACSHAGKVDAGRRYFNLMKNQYKILPNIRHLGCMVDMFGRAGLLEEAFEFIDTMEIKPNGIIWRTLLGACKIHGNVQLGRRANEALLKLDHDESGDYVLLSHIYALKGEWDGAEKVRKLMDDSGVKKEVGCSLIESENRAFLPFVLDSKRQIESRNRTIVDVKAKNVESVT</sequence>
<dbReference type="FunCoup" id="A0A068UXR6">
    <property type="interactions" value="569"/>
</dbReference>
<dbReference type="GO" id="GO:0009451">
    <property type="term" value="P:RNA modification"/>
    <property type="evidence" value="ECO:0007669"/>
    <property type="project" value="InterPro"/>
</dbReference>
<dbReference type="Proteomes" id="UP000295252">
    <property type="component" value="Chromosome X"/>
</dbReference>
<dbReference type="InterPro" id="IPR002885">
    <property type="entry name" value="PPR_rpt"/>
</dbReference>
<dbReference type="Pfam" id="PF13041">
    <property type="entry name" value="PPR_2"/>
    <property type="match status" value="3"/>
</dbReference>
<dbReference type="NCBIfam" id="TIGR00756">
    <property type="entry name" value="PPR"/>
    <property type="match status" value="6"/>
</dbReference>
<dbReference type="InterPro" id="IPR046960">
    <property type="entry name" value="PPR_At4g14850-like_plant"/>
</dbReference>
<name>A0A068UXR6_COFCA</name>
<keyword evidence="1" id="KW-0677">Repeat</keyword>
<evidence type="ECO:0000313" key="4">
    <source>
        <dbReference type="Proteomes" id="UP000295252"/>
    </source>
</evidence>
<dbReference type="GO" id="GO:0003723">
    <property type="term" value="F:RNA binding"/>
    <property type="evidence" value="ECO:0007669"/>
    <property type="project" value="InterPro"/>
</dbReference>
<dbReference type="STRING" id="49390.A0A068UXR6"/>
<dbReference type="PROSITE" id="PS51375">
    <property type="entry name" value="PPR"/>
    <property type="match status" value="6"/>
</dbReference>
<dbReference type="FunFam" id="1.25.40.10:FF:000470">
    <property type="entry name" value="Pentatricopeptide repeat-containing protein At5g66520"/>
    <property type="match status" value="1"/>
</dbReference>
<dbReference type="AlphaFoldDB" id="A0A068UXR6"/>
<dbReference type="Gramene" id="CDP13054">
    <property type="protein sequence ID" value="CDP13054"/>
    <property type="gene ID" value="GSCOC_T00037814001"/>
</dbReference>
<gene>
    <name evidence="3" type="ORF">GSCOC_T00037814001</name>
</gene>
<evidence type="ECO:0000256" key="2">
    <source>
        <dbReference type="PROSITE-ProRule" id="PRU00708"/>
    </source>
</evidence>
<dbReference type="InParanoid" id="A0A068UXR6"/>
<feature type="repeat" description="PPR" evidence="2">
    <location>
        <begin position="342"/>
        <end position="376"/>
    </location>
</feature>
<feature type="repeat" description="PPR" evidence="2">
    <location>
        <begin position="311"/>
        <end position="341"/>
    </location>
</feature>
<feature type="repeat" description="PPR" evidence="2">
    <location>
        <begin position="178"/>
        <end position="208"/>
    </location>
</feature>
<feature type="repeat" description="PPR" evidence="2">
    <location>
        <begin position="209"/>
        <end position="239"/>
    </location>
</feature>
<proteinExistence type="predicted"/>
<dbReference type="FunFam" id="1.25.40.10:FF:000090">
    <property type="entry name" value="Pentatricopeptide repeat-containing protein, chloroplastic"/>
    <property type="match status" value="1"/>
</dbReference>
<dbReference type="OMA" id="EPDIFMW"/>
<keyword evidence="4" id="KW-1185">Reference proteome</keyword>
<dbReference type="Gene3D" id="1.25.40.10">
    <property type="entry name" value="Tetratricopeptide repeat domain"/>
    <property type="match status" value="4"/>
</dbReference>